<dbReference type="InterPro" id="IPR003593">
    <property type="entry name" value="AAA+_ATPase"/>
</dbReference>
<keyword evidence="8" id="KW-0234">DNA repair</keyword>
<dbReference type="SMART" id="SM00382">
    <property type="entry name" value="AAA"/>
    <property type="match status" value="1"/>
</dbReference>
<comment type="caution">
    <text evidence="12">The sequence shown here is derived from an EMBL/GenBank/DDBJ whole genome shotgun (WGS) entry which is preliminary data.</text>
</comment>
<dbReference type="Pfam" id="PF08423">
    <property type="entry name" value="Rad51"/>
    <property type="match status" value="1"/>
</dbReference>
<sequence length="407" mass="44122">MYALRYDIFQRPTDYRTNERTNEGTNDSHGNTTNPKNNYSSERNRVGQGNSTRSGSQNSTGTKEMAQENSATQEAQVEEEEDESLGMGPTPIAALSEYGINASDIKKLSEAGNDTVEAIAYQPRKSLLSIKGISEAKADKLLSICHQILPLGFTTASEIHNRRSALIHITTGSKNLDTMLGGGIDTQSITEFYGEFRTGKSQLCHHLSVSCQLPASMGGGEGKCMFIDTEGTFRPERIIAIAERYGMDGEEVLNNIAVARAYNSDHQSQLLREASKLMTLSRFAILIVDSATALYRTDYSGRGELADRQAHLAKFLRGCLGLAEQFGIAVVITNQVMSSPDSGPGGGGLGKAPIGGNIMAHSSTTRLQFRKGRETTRIVKLIDSPCLPEGETKMSINQNGIGDPEEE</sequence>
<keyword evidence="5 8" id="KW-0238">DNA-binding</keyword>
<evidence type="ECO:0000256" key="9">
    <source>
        <dbReference type="SAM" id="MobiDB-lite"/>
    </source>
</evidence>
<evidence type="ECO:0000259" key="11">
    <source>
        <dbReference type="PROSITE" id="PS50163"/>
    </source>
</evidence>
<dbReference type="Gene3D" id="3.40.50.300">
    <property type="entry name" value="P-loop containing nucleotide triphosphate hydrolases"/>
    <property type="match status" value="1"/>
</dbReference>
<dbReference type="InterPro" id="IPR013632">
    <property type="entry name" value="Rad51_C"/>
</dbReference>
<comment type="function">
    <text evidence="8">Required both for recombination and for the repair of DNA damage caused by X-rays.</text>
</comment>
<dbReference type="NCBIfam" id="NF003301">
    <property type="entry name" value="PRK04301.1"/>
    <property type="match status" value="1"/>
</dbReference>
<feature type="domain" description="RecA family profile 1" evidence="10">
    <location>
        <begin position="165"/>
        <end position="336"/>
    </location>
</feature>
<dbReference type="Proteomes" id="UP000235392">
    <property type="component" value="Unassembled WGS sequence"/>
</dbReference>
<dbReference type="NCBIfam" id="TIGR02239">
    <property type="entry name" value="recomb_RAD51"/>
    <property type="match status" value="1"/>
</dbReference>
<dbReference type="AlphaFoldDB" id="A0A2N5SLU6"/>
<dbReference type="InterPro" id="IPR027417">
    <property type="entry name" value="P-loop_NTPase"/>
</dbReference>
<evidence type="ECO:0000256" key="5">
    <source>
        <dbReference type="ARBA" id="ARBA00023125"/>
    </source>
</evidence>
<dbReference type="EMBL" id="PGCI01000006">
    <property type="protein sequence ID" value="PLW51308.1"/>
    <property type="molecule type" value="Genomic_DNA"/>
</dbReference>
<name>A0A2N5SLU6_9BASI</name>
<dbReference type="OrthoDB" id="2499045at2759"/>
<evidence type="ECO:0000313" key="16">
    <source>
        <dbReference type="Proteomes" id="UP000235392"/>
    </source>
</evidence>
<evidence type="ECO:0000256" key="3">
    <source>
        <dbReference type="ARBA" id="ARBA00022741"/>
    </source>
</evidence>
<comment type="subcellular location">
    <subcellularLocation>
        <location evidence="1 8">Nucleus</location>
    </subcellularLocation>
</comment>
<proteinExistence type="inferred from homology"/>
<evidence type="ECO:0000313" key="12">
    <source>
        <dbReference type="EMBL" id="PLW14216.1"/>
    </source>
</evidence>
<evidence type="ECO:0000313" key="14">
    <source>
        <dbReference type="EMBL" id="PLW51308.1"/>
    </source>
</evidence>
<dbReference type="InterPro" id="IPR020588">
    <property type="entry name" value="RecA_ATP-bd"/>
</dbReference>
<keyword evidence="3 7" id="KW-0547">Nucleotide-binding</keyword>
<dbReference type="Pfam" id="PF14520">
    <property type="entry name" value="HHH_5"/>
    <property type="match status" value="1"/>
</dbReference>
<dbReference type="GO" id="GO:0000794">
    <property type="term" value="C:condensed nuclear chromosome"/>
    <property type="evidence" value="ECO:0007669"/>
    <property type="project" value="TreeGrafter"/>
</dbReference>
<dbReference type="InterPro" id="IPR020587">
    <property type="entry name" value="RecA_monomer-monomer_interface"/>
</dbReference>
<evidence type="ECO:0000259" key="10">
    <source>
        <dbReference type="PROSITE" id="PS50162"/>
    </source>
</evidence>
<keyword evidence="6 8" id="KW-0539">Nucleus</keyword>
<dbReference type="InterPro" id="IPR010995">
    <property type="entry name" value="DNA_repair_Rad51/TF_NusA_a-hlx"/>
</dbReference>
<dbReference type="GO" id="GO:0006312">
    <property type="term" value="P:mitotic recombination"/>
    <property type="evidence" value="ECO:0007669"/>
    <property type="project" value="TreeGrafter"/>
</dbReference>
<dbReference type="InterPro" id="IPR011941">
    <property type="entry name" value="DNA_recomb/repair_Rad51"/>
</dbReference>
<keyword evidence="4 7" id="KW-0067">ATP-binding</keyword>
<dbReference type="PANTHER" id="PTHR22942:SF39">
    <property type="entry name" value="DNA REPAIR PROTEIN RAD51 HOMOLOG 1"/>
    <property type="match status" value="1"/>
</dbReference>
<dbReference type="GO" id="GO:0007131">
    <property type="term" value="P:reciprocal meiotic recombination"/>
    <property type="evidence" value="ECO:0007669"/>
    <property type="project" value="TreeGrafter"/>
</dbReference>
<dbReference type="GO" id="GO:0000730">
    <property type="term" value="P:DNA recombinase assembly"/>
    <property type="evidence" value="ECO:0007669"/>
    <property type="project" value="TreeGrafter"/>
</dbReference>
<dbReference type="GO" id="GO:0003697">
    <property type="term" value="F:single-stranded DNA binding"/>
    <property type="evidence" value="ECO:0007669"/>
    <property type="project" value="InterPro"/>
</dbReference>
<dbReference type="FunFam" id="1.10.150.20:FF:000008">
    <property type="entry name" value="DNA repair protein RAD51 homolog"/>
    <property type="match status" value="1"/>
</dbReference>
<dbReference type="SUPFAM" id="SSF52540">
    <property type="entry name" value="P-loop containing nucleoside triphosphate hydrolases"/>
    <property type="match status" value="1"/>
</dbReference>
<gene>
    <name evidence="13" type="ORF">PCANC_08341</name>
    <name evidence="14" type="ORF">PCASD_00951</name>
    <name evidence="12" type="ORF">PCASD_19769</name>
</gene>
<dbReference type="GO" id="GO:0000150">
    <property type="term" value="F:DNA strand exchange activity"/>
    <property type="evidence" value="ECO:0007669"/>
    <property type="project" value="InterPro"/>
</dbReference>
<evidence type="ECO:0000256" key="1">
    <source>
        <dbReference type="ARBA" id="ARBA00004123"/>
    </source>
</evidence>
<feature type="region of interest" description="Disordered" evidence="9">
    <location>
        <begin position="1"/>
        <end position="91"/>
    </location>
</feature>
<dbReference type="GO" id="GO:0070192">
    <property type="term" value="P:chromosome organization involved in meiotic cell cycle"/>
    <property type="evidence" value="ECO:0007669"/>
    <property type="project" value="TreeGrafter"/>
</dbReference>
<dbReference type="PANTHER" id="PTHR22942">
    <property type="entry name" value="RECA/RAD51/RADA DNA STRAND-PAIRING FAMILY MEMBER"/>
    <property type="match status" value="1"/>
</dbReference>
<accession>A0A2N5SLU6</accession>
<dbReference type="EMBL" id="PGCJ01000797">
    <property type="protein sequence ID" value="PLW20413.1"/>
    <property type="molecule type" value="Genomic_DNA"/>
</dbReference>
<evidence type="ECO:0000256" key="6">
    <source>
        <dbReference type="ARBA" id="ARBA00023242"/>
    </source>
</evidence>
<evidence type="ECO:0000256" key="4">
    <source>
        <dbReference type="ARBA" id="ARBA00022840"/>
    </source>
</evidence>
<keyword evidence="15" id="KW-1185">Reference proteome</keyword>
<protein>
    <recommendedName>
        <fullName evidence="8">DNA repair protein RAD51 homolog</fullName>
    </recommendedName>
</protein>
<evidence type="ECO:0000256" key="7">
    <source>
        <dbReference type="RuleBase" id="RU003422"/>
    </source>
</evidence>
<dbReference type="GO" id="GO:1990426">
    <property type="term" value="P:mitotic recombination-dependent replication fork processing"/>
    <property type="evidence" value="ECO:0007669"/>
    <property type="project" value="InterPro"/>
</dbReference>
<organism evidence="12 16">
    <name type="scientific">Puccinia coronata f. sp. avenae</name>
    <dbReference type="NCBI Taxonomy" id="200324"/>
    <lineage>
        <taxon>Eukaryota</taxon>
        <taxon>Fungi</taxon>
        <taxon>Dikarya</taxon>
        <taxon>Basidiomycota</taxon>
        <taxon>Pucciniomycotina</taxon>
        <taxon>Pucciniomycetes</taxon>
        <taxon>Pucciniales</taxon>
        <taxon>Pucciniaceae</taxon>
        <taxon>Puccinia</taxon>
    </lineage>
</organism>
<dbReference type="GO" id="GO:0005524">
    <property type="term" value="F:ATP binding"/>
    <property type="evidence" value="ECO:0007669"/>
    <property type="project" value="UniProtKB-KW"/>
</dbReference>
<evidence type="ECO:0000313" key="15">
    <source>
        <dbReference type="Proteomes" id="UP000235388"/>
    </source>
</evidence>
<evidence type="ECO:0000256" key="2">
    <source>
        <dbReference type="ARBA" id="ARBA00007095"/>
    </source>
</evidence>
<reference evidence="15 16" key="1">
    <citation type="submission" date="2017-11" db="EMBL/GenBank/DDBJ databases">
        <title>De novo assembly and phasing of dikaryotic genomes from two isolates of Puccinia coronata f. sp. avenae, the causal agent of oat crown rust.</title>
        <authorList>
            <person name="Miller M.E."/>
            <person name="Zhang Y."/>
            <person name="Omidvar V."/>
            <person name="Sperschneider J."/>
            <person name="Schwessinger B."/>
            <person name="Raley C."/>
            <person name="Palmer J.M."/>
            <person name="Garnica D."/>
            <person name="Upadhyaya N."/>
            <person name="Rathjen J."/>
            <person name="Taylor J.M."/>
            <person name="Park R.F."/>
            <person name="Dodds P.N."/>
            <person name="Hirsch C.D."/>
            <person name="Kianian S.F."/>
            <person name="Figueroa M."/>
        </authorList>
    </citation>
    <scope>NUCLEOTIDE SEQUENCE [LARGE SCALE GENOMIC DNA]</scope>
    <source>
        <strain evidence="13">12NC29</strain>
        <strain evidence="12">12SD80</strain>
    </source>
</reference>
<dbReference type="GO" id="GO:0140664">
    <property type="term" value="F:ATP-dependent DNA damage sensor activity"/>
    <property type="evidence" value="ECO:0007669"/>
    <property type="project" value="InterPro"/>
</dbReference>
<comment type="similarity">
    <text evidence="2 8">Belongs to the RecA family. RAD51 subfamily.</text>
</comment>
<dbReference type="Gene3D" id="1.10.150.20">
    <property type="entry name" value="5' to 3' exonuclease, C-terminal subdomain"/>
    <property type="match status" value="1"/>
</dbReference>
<dbReference type="GO" id="GO:0042148">
    <property type="term" value="P:DNA strand invasion"/>
    <property type="evidence" value="ECO:0007669"/>
    <property type="project" value="TreeGrafter"/>
</dbReference>
<dbReference type="Proteomes" id="UP000235388">
    <property type="component" value="Unassembled WGS sequence"/>
</dbReference>
<feature type="compositionally biased region" description="Basic and acidic residues" evidence="9">
    <location>
        <begin position="13"/>
        <end position="22"/>
    </location>
</feature>
<evidence type="ECO:0000313" key="13">
    <source>
        <dbReference type="EMBL" id="PLW20413.1"/>
    </source>
</evidence>
<feature type="compositionally biased region" description="Polar residues" evidence="9">
    <location>
        <begin position="23"/>
        <end position="75"/>
    </location>
</feature>
<dbReference type="FunFam" id="3.40.50.300:FF:002052">
    <property type="entry name" value="DNA repair protein RAD51 homolog"/>
    <property type="match status" value="1"/>
</dbReference>
<dbReference type="PROSITE" id="PS50163">
    <property type="entry name" value="RECA_3"/>
    <property type="match status" value="1"/>
</dbReference>
<keyword evidence="8" id="KW-0233">DNA recombination</keyword>
<keyword evidence="8" id="KW-0227">DNA damage</keyword>
<dbReference type="EMBL" id="PGCI01000828">
    <property type="protein sequence ID" value="PLW14216.1"/>
    <property type="molecule type" value="Genomic_DNA"/>
</dbReference>
<dbReference type="SUPFAM" id="SSF47794">
    <property type="entry name" value="Rad51 N-terminal domain-like"/>
    <property type="match status" value="1"/>
</dbReference>
<dbReference type="GO" id="GO:0003690">
    <property type="term" value="F:double-stranded DNA binding"/>
    <property type="evidence" value="ECO:0007669"/>
    <property type="project" value="InterPro"/>
</dbReference>
<feature type="domain" description="RecA family profile 2" evidence="11">
    <location>
        <begin position="343"/>
        <end position="406"/>
    </location>
</feature>
<evidence type="ECO:0000256" key="8">
    <source>
        <dbReference type="RuleBase" id="RU364139"/>
    </source>
</evidence>
<dbReference type="STRING" id="200324.A0A2N5SLU6"/>
<dbReference type="PROSITE" id="PS50162">
    <property type="entry name" value="RECA_2"/>
    <property type="match status" value="1"/>
</dbReference>